<comment type="subcellular location">
    <subcellularLocation>
        <location evidence="1">Membrane</location>
        <topology evidence="1">Multi-pass membrane protein</topology>
    </subcellularLocation>
</comment>
<evidence type="ECO:0000256" key="8">
    <source>
        <dbReference type="SAM" id="Phobius"/>
    </source>
</evidence>
<keyword evidence="5 8" id="KW-1133">Transmembrane helix</keyword>
<keyword evidence="11" id="KW-1185">Reference proteome</keyword>
<dbReference type="InterPro" id="IPR006153">
    <property type="entry name" value="Cation/H_exchanger_TM"/>
</dbReference>
<keyword evidence="6" id="KW-0406">Ion transport</keyword>
<dbReference type="STRING" id="265719.SAMN04488509_102331"/>
<evidence type="ECO:0000256" key="4">
    <source>
        <dbReference type="ARBA" id="ARBA00022692"/>
    </source>
</evidence>
<feature type="transmembrane region" description="Helical" evidence="8">
    <location>
        <begin position="6"/>
        <end position="24"/>
    </location>
</feature>
<reference evidence="10 11" key="1">
    <citation type="submission" date="2016-10" db="EMBL/GenBank/DDBJ databases">
        <authorList>
            <person name="de Groot N.N."/>
        </authorList>
    </citation>
    <scope>NUCLEOTIDE SEQUENCE [LARGE SCALE GENOMIC DNA]</scope>
    <source>
        <strain evidence="10 11">DSM 16957</strain>
    </source>
</reference>
<dbReference type="Gene3D" id="1.20.1530.20">
    <property type="match status" value="1"/>
</dbReference>
<dbReference type="InterPro" id="IPR050794">
    <property type="entry name" value="CPA2_transporter"/>
</dbReference>
<keyword evidence="7 8" id="KW-0472">Membrane</keyword>
<keyword evidence="2" id="KW-0813">Transport</keyword>
<proteinExistence type="predicted"/>
<keyword evidence="3" id="KW-0050">Antiport</keyword>
<evidence type="ECO:0000256" key="1">
    <source>
        <dbReference type="ARBA" id="ARBA00004141"/>
    </source>
</evidence>
<feature type="transmembrane region" description="Helical" evidence="8">
    <location>
        <begin position="339"/>
        <end position="359"/>
    </location>
</feature>
<protein>
    <submittedName>
        <fullName evidence="10">Transporter, CPA2 family</fullName>
    </submittedName>
</protein>
<dbReference type="RefSeq" id="WP_091240224.1">
    <property type="nucleotide sequence ID" value="NZ_FNAG01000002.1"/>
</dbReference>
<dbReference type="GO" id="GO:1902600">
    <property type="term" value="P:proton transmembrane transport"/>
    <property type="evidence" value="ECO:0007669"/>
    <property type="project" value="InterPro"/>
</dbReference>
<feature type="transmembrane region" description="Helical" evidence="8">
    <location>
        <begin position="74"/>
        <end position="92"/>
    </location>
</feature>
<evidence type="ECO:0000259" key="9">
    <source>
        <dbReference type="Pfam" id="PF00999"/>
    </source>
</evidence>
<evidence type="ECO:0000256" key="7">
    <source>
        <dbReference type="ARBA" id="ARBA00023136"/>
    </source>
</evidence>
<accession>A0A1G6UH35</accession>
<evidence type="ECO:0000256" key="5">
    <source>
        <dbReference type="ARBA" id="ARBA00022989"/>
    </source>
</evidence>
<feature type="transmembrane region" description="Helical" evidence="8">
    <location>
        <begin position="175"/>
        <end position="194"/>
    </location>
</feature>
<name>A0A1G6UH35_9GAMM</name>
<evidence type="ECO:0000256" key="2">
    <source>
        <dbReference type="ARBA" id="ARBA00022448"/>
    </source>
</evidence>
<dbReference type="OrthoDB" id="9793589at2"/>
<feature type="transmembrane region" description="Helical" evidence="8">
    <location>
        <begin position="371"/>
        <end position="388"/>
    </location>
</feature>
<feature type="transmembrane region" description="Helical" evidence="8">
    <location>
        <begin position="274"/>
        <end position="293"/>
    </location>
</feature>
<evidence type="ECO:0000256" key="3">
    <source>
        <dbReference type="ARBA" id="ARBA00022449"/>
    </source>
</evidence>
<dbReference type="Pfam" id="PF00999">
    <property type="entry name" value="Na_H_Exchanger"/>
    <property type="match status" value="1"/>
</dbReference>
<feature type="transmembrane region" description="Helical" evidence="8">
    <location>
        <begin position="104"/>
        <end position="127"/>
    </location>
</feature>
<feature type="domain" description="Cation/H+ exchanger transmembrane" evidence="9">
    <location>
        <begin position="26"/>
        <end position="384"/>
    </location>
</feature>
<dbReference type="AlphaFoldDB" id="A0A1G6UH35"/>
<feature type="transmembrane region" description="Helical" evidence="8">
    <location>
        <begin position="200"/>
        <end position="218"/>
    </location>
</feature>
<dbReference type="EMBL" id="FNAG01000002">
    <property type="protein sequence ID" value="SDD40554.1"/>
    <property type="molecule type" value="Genomic_DNA"/>
</dbReference>
<gene>
    <name evidence="10" type="ORF">SAMN04488509_102331</name>
</gene>
<dbReference type="Proteomes" id="UP000199603">
    <property type="component" value="Unassembled WGS sequence"/>
</dbReference>
<feature type="transmembrane region" description="Helical" evidence="8">
    <location>
        <begin position="31"/>
        <end position="54"/>
    </location>
</feature>
<evidence type="ECO:0000313" key="10">
    <source>
        <dbReference type="EMBL" id="SDD40554.1"/>
    </source>
</evidence>
<organism evidence="10 11">
    <name type="scientific">Aquimonas voraii</name>
    <dbReference type="NCBI Taxonomy" id="265719"/>
    <lineage>
        <taxon>Bacteria</taxon>
        <taxon>Pseudomonadati</taxon>
        <taxon>Pseudomonadota</taxon>
        <taxon>Gammaproteobacteria</taxon>
        <taxon>Lysobacterales</taxon>
        <taxon>Lysobacteraceae</taxon>
        <taxon>Aquimonas</taxon>
    </lineage>
</organism>
<dbReference type="PANTHER" id="PTHR32468">
    <property type="entry name" value="CATION/H + ANTIPORTER"/>
    <property type="match status" value="1"/>
</dbReference>
<keyword evidence="4 8" id="KW-0812">Transmembrane</keyword>
<dbReference type="GO" id="GO:0016020">
    <property type="term" value="C:membrane"/>
    <property type="evidence" value="ECO:0007669"/>
    <property type="project" value="UniProtKB-SubCell"/>
</dbReference>
<feature type="transmembrane region" description="Helical" evidence="8">
    <location>
        <begin position="139"/>
        <end position="160"/>
    </location>
</feature>
<evidence type="ECO:0000313" key="11">
    <source>
        <dbReference type="Proteomes" id="UP000199603"/>
    </source>
</evidence>
<feature type="transmembrane region" description="Helical" evidence="8">
    <location>
        <begin position="230"/>
        <end position="254"/>
    </location>
</feature>
<dbReference type="InterPro" id="IPR038770">
    <property type="entry name" value="Na+/solute_symporter_sf"/>
</dbReference>
<sequence length="398" mass="43996">MHITTTELYLIAMVLIFAVPFLIWRVGRTEYYAPLVVVQIITGILLGPGVLGAAFPEYYGFVFKPEVVAALNGVAWWAVMIFVWIAGIELDLEEAWAKRGETSITAGLALGMPLLFGCAAAAVLLMWQEGWMAEGARPWQFIAGVGMACAVTALPILILFMEKLEILREPLGQRVLRYASLDDIAIWGVLALILLDWTRIGRQAAYLVGFFAAAWLFRKLMRWLAERDRWYVGLIWLALNGLVADWAGLHYMVGAFLSGAVMDSRWFNQERMDLLRHHVLLVIMPVFFLSTGLRTNWDMGGATVFIAAALLLVASVSGKLAGVHLAGRILKWKPGEASLIGWLLQTKALIMIIFANILLDKGVITSETFTALLLMAVASTMLTIPVVTPKLRRGFATG</sequence>
<dbReference type="PANTHER" id="PTHR32468:SF0">
    <property type="entry name" value="K(+)_H(+) ANTIPORTER 1"/>
    <property type="match status" value="1"/>
</dbReference>
<feature type="transmembrane region" description="Helical" evidence="8">
    <location>
        <begin position="305"/>
        <end position="327"/>
    </location>
</feature>
<dbReference type="GO" id="GO:0015297">
    <property type="term" value="F:antiporter activity"/>
    <property type="evidence" value="ECO:0007669"/>
    <property type="project" value="UniProtKB-KW"/>
</dbReference>
<evidence type="ECO:0000256" key="6">
    <source>
        <dbReference type="ARBA" id="ARBA00023065"/>
    </source>
</evidence>